<keyword evidence="2" id="KW-0805">Transcription regulation</keyword>
<name>A0A370TYB3_9HELO</name>
<evidence type="ECO:0000256" key="1">
    <source>
        <dbReference type="ARBA" id="ARBA00022833"/>
    </source>
</evidence>
<proteinExistence type="predicted"/>
<dbReference type="Pfam" id="PF04082">
    <property type="entry name" value="Fungal_trans"/>
    <property type="match status" value="1"/>
</dbReference>
<dbReference type="EMBL" id="NPIC01000001">
    <property type="protein sequence ID" value="RDL40512.1"/>
    <property type="molecule type" value="Genomic_DNA"/>
</dbReference>
<dbReference type="InterPro" id="IPR052073">
    <property type="entry name" value="Amide_Lactam_Regulators"/>
</dbReference>
<evidence type="ECO:0000256" key="4">
    <source>
        <dbReference type="ARBA" id="ARBA00023163"/>
    </source>
</evidence>
<dbReference type="GO" id="GO:0008270">
    <property type="term" value="F:zinc ion binding"/>
    <property type="evidence" value="ECO:0007669"/>
    <property type="project" value="InterPro"/>
</dbReference>
<dbReference type="RefSeq" id="XP_031873168.1">
    <property type="nucleotide sequence ID" value="XM_032009114.1"/>
</dbReference>
<dbReference type="PANTHER" id="PTHR47171:SF5">
    <property type="entry name" value="ZN(II)2CYS6 TRANSCRIPTION FACTOR (EUROFUNG)"/>
    <property type="match status" value="1"/>
</dbReference>
<feature type="compositionally biased region" description="Basic and acidic residues" evidence="6">
    <location>
        <begin position="1"/>
        <end position="15"/>
    </location>
</feature>
<evidence type="ECO:0000313" key="8">
    <source>
        <dbReference type="EMBL" id="RDL40512.1"/>
    </source>
</evidence>
<dbReference type="Proteomes" id="UP000254866">
    <property type="component" value="Unassembled WGS sequence"/>
</dbReference>
<feature type="region of interest" description="Disordered" evidence="6">
    <location>
        <begin position="1"/>
        <end position="45"/>
    </location>
</feature>
<evidence type="ECO:0000259" key="7">
    <source>
        <dbReference type="SMART" id="SM00906"/>
    </source>
</evidence>
<keyword evidence="9" id="KW-1185">Reference proteome</keyword>
<keyword evidence="5" id="KW-0539">Nucleus</keyword>
<dbReference type="CDD" id="cd12148">
    <property type="entry name" value="fungal_TF_MHR"/>
    <property type="match status" value="1"/>
</dbReference>
<organism evidence="8 9">
    <name type="scientific">Venustampulla echinocandica</name>
    <dbReference type="NCBI Taxonomy" id="2656787"/>
    <lineage>
        <taxon>Eukaryota</taxon>
        <taxon>Fungi</taxon>
        <taxon>Dikarya</taxon>
        <taxon>Ascomycota</taxon>
        <taxon>Pezizomycotina</taxon>
        <taxon>Leotiomycetes</taxon>
        <taxon>Helotiales</taxon>
        <taxon>Pleuroascaceae</taxon>
        <taxon>Venustampulla</taxon>
    </lineage>
</organism>
<sequence>MSASRRDNRRDSHRESNRHRLRKALDEAQSPKEPVPRTSFEPVERSATLDAVSPSIGNYSMATVPVQNDRHSNQLVNSSQDMGYIADHSVLLSQGMSPPTSISVLLQKTSSGTRDAILRVTQADIMPTIVLRDALIDLFFEHVYYRYPILEKEELIGPDASVLLVQAVCLVGSLVRQDSNASNLVRTCSLYEKIKTLIYLRYEPDSLVVLKAMCLLSTWSPYPSDSLSLDSPWHWTGAAIRLAVQMGLHRYSLYSHKPNATNRQRIWWLLWIADKLQSSCFGRPATIKSADFDVPPPTLSDFLASNIASKYFIHSVKLSVILDRIAEHSVLRTVLETTDMDDLAKSLCSWIGDLPEDIRLFDSSNQRMPYSHAISELHIMYLSTVILLQDLQVQGERRSPTSVLSIVASSCITRLYEEIYYREDVRFMLPIHSFYCMVAAVPQIYYTPQDAAKDATRQEELDIINSVVEQLQTRFGGASTVARNISRLKDESERMKQQGNPQSDIRHSSNAIWSNSVIENHALELFPFASSLSCDIPDLLLSREHDMQMAIDMPLPVDDNLLAWSFDESLPFFNIFGLNDCAIDVQDRENGVDGNFMMG</sequence>
<keyword evidence="3" id="KW-0238">DNA-binding</keyword>
<protein>
    <recommendedName>
        <fullName evidence="7">Xylanolytic transcriptional activator regulatory domain-containing protein</fullName>
    </recommendedName>
</protein>
<keyword evidence="1" id="KW-0862">Zinc</keyword>
<evidence type="ECO:0000313" key="9">
    <source>
        <dbReference type="Proteomes" id="UP000254866"/>
    </source>
</evidence>
<dbReference type="SMART" id="SM00906">
    <property type="entry name" value="Fungal_trans"/>
    <property type="match status" value="1"/>
</dbReference>
<dbReference type="OrthoDB" id="39175at2759"/>
<feature type="domain" description="Xylanolytic transcriptional activator regulatory" evidence="7">
    <location>
        <begin position="232"/>
        <end position="303"/>
    </location>
</feature>
<evidence type="ECO:0000256" key="6">
    <source>
        <dbReference type="SAM" id="MobiDB-lite"/>
    </source>
</evidence>
<dbReference type="AlphaFoldDB" id="A0A370TYB3"/>
<dbReference type="PANTHER" id="PTHR47171">
    <property type="entry name" value="FARA-RELATED"/>
    <property type="match status" value="1"/>
</dbReference>
<evidence type="ECO:0000256" key="2">
    <source>
        <dbReference type="ARBA" id="ARBA00023015"/>
    </source>
</evidence>
<dbReference type="GO" id="GO:0006351">
    <property type="term" value="P:DNA-templated transcription"/>
    <property type="evidence" value="ECO:0007669"/>
    <property type="project" value="InterPro"/>
</dbReference>
<evidence type="ECO:0000256" key="5">
    <source>
        <dbReference type="ARBA" id="ARBA00023242"/>
    </source>
</evidence>
<evidence type="ECO:0000256" key="3">
    <source>
        <dbReference type="ARBA" id="ARBA00023125"/>
    </source>
</evidence>
<dbReference type="InterPro" id="IPR007219">
    <property type="entry name" value="XnlR_reg_dom"/>
</dbReference>
<comment type="caution">
    <text evidence="8">The sequence shown here is derived from an EMBL/GenBank/DDBJ whole genome shotgun (WGS) entry which is preliminary data.</text>
</comment>
<dbReference type="GO" id="GO:0003677">
    <property type="term" value="F:DNA binding"/>
    <property type="evidence" value="ECO:0007669"/>
    <property type="project" value="UniProtKB-KW"/>
</dbReference>
<reference evidence="8 9" key="1">
    <citation type="journal article" date="2018" name="IMA Fungus">
        <title>IMA Genome-F 9: Draft genome sequence of Annulohypoxylon stygium, Aspergillus mulundensis, Berkeleyomyces basicola (syn. Thielaviopsis basicola), Ceratocystis smalleyi, two Cercospora beticola strains, Coleophoma cylindrospora, Fusarium fracticaudum, Phialophora cf. hyalina, and Morchella septimelata.</title>
        <authorList>
            <person name="Wingfield B.D."/>
            <person name="Bills G.F."/>
            <person name="Dong Y."/>
            <person name="Huang W."/>
            <person name="Nel W.J."/>
            <person name="Swalarsk-Parry B.S."/>
            <person name="Vaghefi N."/>
            <person name="Wilken P.M."/>
            <person name="An Z."/>
            <person name="de Beer Z.W."/>
            <person name="De Vos L."/>
            <person name="Chen L."/>
            <person name="Duong T.A."/>
            <person name="Gao Y."/>
            <person name="Hammerbacher A."/>
            <person name="Kikkert J.R."/>
            <person name="Li Y."/>
            <person name="Li H."/>
            <person name="Li K."/>
            <person name="Li Q."/>
            <person name="Liu X."/>
            <person name="Ma X."/>
            <person name="Naidoo K."/>
            <person name="Pethybridge S.J."/>
            <person name="Sun J."/>
            <person name="Steenkamp E.T."/>
            <person name="van der Nest M.A."/>
            <person name="van Wyk S."/>
            <person name="Wingfield M.J."/>
            <person name="Xiong C."/>
            <person name="Yue Q."/>
            <person name="Zhang X."/>
        </authorList>
    </citation>
    <scope>NUCLEOTIDE SEQUENCE [LARGE SCALE GENOMIC DNA]</scope>
    <source>
        <strain evidence="8 9">BP 5553</strain>
    </source>
</reference>
<dbReference type="GeneID" id="43593340"/>
<accession>A0A370TYB3</accession>
<keyword evidence="4" id="KW-0804">Transcription</keyword>
<gene>
    <name evidence="8" type="ORF">BP5553_00491</name>
</gene>